<evidence type="ECO:0000256" key="1">
    <source>
        <dbReference type="SAM" id="MobiDB-lite"/>
    </source>
</evidence>
<dbReference type="Proteomes" id="UP000504634">
    <property type="component" value="Unplaced"/>
</dbReference>
<evidence type="ECO:0000313" key="3">
    <source>
        <dbReference type="RefSeq" id="XP_030387235.1"/>
    </source>
</evidence>
<dbReference type="GeneID" id="115633874"/>
<proteinExistence type="predicted"/>
<protein>
    <submittedName>
        <fullName evidence="3">Uncharacterized protein LOC115633874</fullName>
    </submittedName>
</protein>
<accession>A0A6J2UGJ1</accession>
<gene>
    <name evidence="3" type="primary">LOC115633874</name>
</gene>
<dbReference type="Pfam" id="PF15992">
    <property type="entry name" value="DUF4769"/>
    <property type="match status" value="1"/>
</dbReference>
<name>A0A6J2UGJ1_DROLE</name>
<dbReference type="OrthoDB" id="3598281at2759"/>
<dbReference type="AlphaFoldDB" id="A0A6J2UGJ1"/>
<feature type="compositionally biased region" description="Basic and acidic residues" evidence="1">
    <location>
        <begin position="268"/>
        <end position="277"/>
    </location>
</feature>
<evidence type="ECO:0000313" key="2">
    <source>
        <dbReference type="Proteomes" id="UP000504634"/>
    </source>
</evidence>
<feature type="region of interest" description="Disordered" evidence="1">
    <location>
        <begin position="268"/>
        <end position="302"/>
    </location>
</feature>
<organism evidence="2 3">
    <name type="scientific">Drosophila lebanonensis</name>
    <name type="common">Fruit fly</name>
    <name type="synonym">Scaptodrosophila lebanonensis</name>
    <dbReference type="NCBI Taxonomy" id="7225"/>
    <lineage>
        <taxon>Eukaryota</taxon>
        <taxon>Metazoa</taxon>
        <taxon>Ecdysozoa</taxon>
        <taxon>Arthropoda</taxon>
        <taxon>Hexapoda</taxon>
        <taxon>Insecta</taxon>
        <taxon>Pterygota</taxon>
        <taxon>Neoptera</taxon>
        <taxon>Endopterygota</taxon>
        <taxon>Diptera</taxon>
        <taxon>Brachycera</taxon>
        <taxon>Muscomorpha</taxon>
        <taxon>Ephydroidea</taxon>
        <taxon>Drosophilidae</taxon>
        <taxon>Scaptodrosophila</taxon>
    </lineage>
</organism>
<dbReference type="InterPro" id="IPR031934">
    <property type="entry name" value="DUF4769"/>
</dbReference>
<reference evidence="3" key="1">
    <citation type="submission" date="2025-08" db="UniProtKB">
        <authorList>
            <consortium name="RefSeq"/>
        </authorList>
    </citation>
    <scope>IDENTIFICATION</scope>
    <source>
        <strain evidence="3">11010-0011.00</strain>
        <tissue evidence="3">Whole body</tissue>
    </source>
</reference>
<sequence>MAKGHEYNELRDLLRSWNVSELLPHFQDQAINVEELQMIRRYHLPEILHNFSYGTRIRFEHHLERWRRWQNIPLLGSQQPTHCRGCRCSDSPPCPPISRHPSEINVQTQPLDMMDDKCNELMTEPIVGLNEMDSTVPLPLSMPMPLGGPSDLVQTHVGAGAEEVVKTSSAENNVSVLSILQASGSKGQSLLDLRGQREELQQCQRLLLIQLICAYYGDNDRHLTLQRSHLLEREILQLFPGEQLCYYRTERRGKIYVKFTNMKRFRREREPKRRAEESMTTSVPTQHPKIEVSYSSDQLSNS</sequence>
<keyword evidence="2" id="KW-1185">Reference proteome</keyword>
<feature type="compositionally biased region" description="Polar residues" evidence="1">
    <location>
        <begin position="293"/>
        <end position="302"/>
    </location>
</feature>
<dbReference type="RefSeq" id="XP_030387235.1">
    <property type="nucleotide sequence ID" value="XM_030531375.1"/>
</dbReference>